<accession>A0ABD3B945</accession>
<keyword evidence="7" id="KW-1185">Reference proteome</keyword>
<reference evidence="7" key="1">
    <citation type="journal article" date="2024" name="IScience">
        <title>Strigolactones Initiate the Formation of Haustorium-like Structures in Castilleja.</title>
        <authorList>
            <person name="Buerger M."/>
            <person name="Peterson D."/>
            <person name="Chory J."/>
        </authorList>
    </citation>
    <scope>NUCLEOTIDE SEQUENCE [LARGE SCALE GENOMIC DNA]</scope>
</reference>
<evidence type="ECO:0000259" key="5">
    <source>
        <dbReference type="SMART" id="SM00856"/>
    </source>
</evidence>
<dbReference type="GO" id="GO:0005576">
    <property type="term" value="C:extracellular region"/>
    <property type="evidence" value="ECO:0007669"/>
    <property type="project" value="UniProtKB-ARBA"/>
</dbReference>
<dbReference type="InterPro" id="IPR006501">
    <property type="entry name" value="Pectinesterase_inhib_dom"/>
</dbReference>
<dbReference type="PANTHER" id="PTHR35357:SF17">
    <property type="entry name" value="PECTINESTERASE INHIBITOR 12"/>
    <property type="match status" value="1"/>
</dbReference>
<feature type="signal peptide" evidence="4">
    <location>
        <begin position="1"/>
        <end position="20"/>
    </location>
</feature>
<evidence type="ECO:0000256" key="4">
    <source>
        <dbReference type="SAM" id="SignalP"/>
    </source>
</evidence>
<dbReference type="AlphaFoldDB" id="A0ABD3B945"/>
<keyword evidence="2" id="KW-1015">Disulfide bond</keyword>
<dbReference type="EMBL" id="JAVIJP010000107">
    <property type="protein sequence ID" value="KAL3613646.1"/>
    <property type="molecule type" value="Genomic_DNA"/>
</dbReference>
<keyword evidence="1 4" id="KW-0732">Signal</keyword>
<dbReference type="Gene3D" id="1.20.140.40">
    <property type="entry name" value="Invertase/pectin methylesterase inhibitor family protein"/>
    <property type="match status" value="1"/>
</dbReference>
<dbReference type="Pfam" id="PF04043">
    <property type="entry name" value="PMEI"/>
    <property type="match status" value="1"/>
</dbReference>
<organism evidence="6 7">
    <name type="scientific">Castilleja foliolosa</name>
    <dbReference type="NCBI Taxonomy" id="1961234"/>
    <lineage>
        <taxon>Eukaryota</taxon>
        <taxon>Viridiplantae</taxon>
        <taxon>Streptophyta</taxon>
        <taxon>Embryophyta</taxon>
        <taxon>Tracheophyta</taxon>
        <taxon>Spermatophyta</taxon>
        <taxon>Magnoliopsida</taxon>
        <taxon>eudicotyledons</taxon>
        <taxon>Gunneridae</taxon>
        <taxon>Pentapetalae</taxon>
        <taxon>asterids</taxon>
        <taxon>lamiids</taxon>
        <taxon>Lamiales</taxon>
        <taxon>Orobanchaceae</taxon>
        <taxon>Pedicularideae</taxon>
        <taxon>Castillejinae</taxon>
        <taxon>Castilleja</taxon>
    </lineage>
</organism>
<evidence type="ECO:0000256" key="2">
    <source>
        <dbReference type="ARBA" id="ARBA00023157"/>
    </source>
</evidence>
<feature type="domain" description="Pectinesterase inhibitor" evidence="5">
    <location>
        <begin position="19"/>
        <end position="170"/>
    </location>
</feature>
<dbReference type="InterPro" id="IPR035513">
    <property type="entry name" value="Invertase/methylesterase_inhib"/>
</dbReference>
<dbReference type="InterPro" id="IPR034088">
    <property type="entry name" value="Pla_a_1-like"/>
</dbReference>
<dbReference type="NCBIfam" id="TIGR01614">
    <property type="entry name" value="PME_inhib"/>
    <property type="match status" value="1"/>
</dbReference>
<dbReference type="CDD" id="cd15795">
    <property type="entry name" value="PMEI-Pla_a_1_like"/>
    <property type="match status" value="1"/>
</dbReference>
<protein>
    <recommendedName>
        <fullName evidence="5">Pectinesterase inhibitor domain-containing protein</fullName>
    </recommendedName>
</protein>
<dbReference type="SUPFAM" id="SSF101148">
    <property type="entry name" value="Plant invertase/pectin methylesterase inhibitor"/>
    <property type="match status" value="1"/>
</dbReference>
<dbReference type="FunFam" id="1.20.140.40:FF:000002">
    <property type="entry name" value="Putative invertase inhibitor"/>
    <property type="match status" value="1"/>
</dbReference>
<dbReference type="SMART" id="SM00856">
    <property type="entry name" value="PMEI"/>
    <property type="match status" value="1"/>
</dbReference>
<dbReference type="Proteomes" id="UP001632038">
    <property type="component" value="Unassembled WGS sequence"/>
</dbReference>
<evidence type="ECO:0000256" key="3">
    <source>
        <dbReference type="ARBA" id="ARBA00038471"/>
    </source>
</evidence>
<evidence type="ECO:0000313" key="7">
    <source>
        <dbReference type="Proteomes" id="UP001632038"/>
    </source>
</evidence>
<evidence type="ECO:0000256" key="1">
    <source>
        <dbReference type="ARBA" id="ARBA00022729"/>
    </source>
</evidence>
<dbReference type="PANTHER" id="PTHR35357">
    <property type="entry name" value="OS02G0537100 PROTEIN"/>
    <property type="match status" value="1"/>
</dbReference>
<feature type="chain" id="PRO_5044759048" description="Pectinesterase inhibitor domain-containing protein" evidence="4">
    <location>
        <begin position="21"/>
        <end position="176"/>
    </location>
</feature>
<comment type="similarity">
    <text evidence="3">Belongs to the PMEI family.</text>
</comment>
<evidence type="ECO:0000313" key="6">
    <source>
        <dbReference type="EMBL" id="KAL3613646.1"/>
    </source>
</evidence>
<comment type="caution">
    <text evidence="6">The sequence shown here is derived from an EMBL/GenBank/DDBJ whole genome shotgun (WGS) entry which is preliminary data.</text>
</comment>
<proteinExistence type="inferred from homology"/>
<name>A0ABD3B945_9LAMI</name>
<gene>
    <name evidence="6" type="ORF">CASFOL_041720</name>
</gene>
<sequence length="176" mass="19561">MKPFFLFFISILIIIQAASSQTLIKSTCKISVANDPNIDYNFCTTSLLPAPASRCATLAGLGSIAIRLVRYNLTDTRCHIKMLLTNKTLDPYIKQCLDGCFELYSDAISSVKDAMRYYKAGKFNDANLQISSVLDASTTCEDGFIEGEVVSPLRKRNNDMLQLSAIVLSIMRIRAR</sequence>